<comment type="caution">
    <text evidence="2">The sequence shown here is derived from an EMBL/GenBank/DDBJ whole genome shotgun (WGS) entry which is preliminary data.</text>
</comment>
<dbReference type="AlphaFoldDB" id="A0A2K3LVK8"/>
<name>A0A2K3LVK8_TRIPR</name>
<gene>
    <name evidence="2" type="ORF">L195_g038596</name>
</gene>
<feature type="non-terminal residue" evidence="2">
    <location>
        <position position="1"/>
    </location>
</feature>
<sequence>RYEHDLHAFATWTAAGLRYILMHRLPNFDNIADIAGRVAVLIWAIWQNRNAIVWDNSRGSPEQVGGDHPSTADGAA</sequence>
<evidence type="ECO:0000313" key="2">
    <source>
        <dbReference type="EMBL" id="PNX82566.1"/>
    </source>
</evidence>
<dbReference type="EMBL" id="ASHM01042282">
    <property type="protein sequence ID" value="PNX82566.1"/>
    <property type="molecule type" value="Genomic_DNA"/>
</dbReference>
<reference evidence="2 3" key="1">
    <citation type="journal article" date="2014" name="Am. J. Bot.">
        <title>Genome assembly and annotation for red clover (Trifolium pratense; Fabaceae).</title>
        <authorList>
            <person name="Istvanek J."/>
            <person name="Jaros M."/>
            <person name="Krenek A."/>
            <person name="Repkova J."/>
        </authorList>
    </citation>
    <scope>NUCLEOTIDE SEQUENCE [LARGE SCALE GENOMIC DNA]</scope>
    <source>
        <strain evidence="3">cv. Tatra</strain>
        <tissue evidence="2">Young leaves</tissue>
    </source>
</reference>
<feature type="region of interest" description="Disordered" evidence="1">
    <location>
        <begin position="57"/>
        <end position="76"/>
    </location>
</feature>
<evidence type="ECO:0000313" key="3">
    <source>
        <dbReference type="Proteomes" id="UP000236291"/>
    </source>
</evidence>
<proteinExistence type="predicted"/>
<reference evidence="2 3" key="2">
    <citation type="journal article" date="2017" name="Front. Plant Sci.">
        <title>Gene Classification and Mining of Molecular Markers Useful in Red Clover (Trifolium pratense) Breeding.</title>
        <authorList>
            <person name="Istvanek J."/>
            <person name="Dluhosova J."/>
            <person name="Dluhos P."/>
            <person name="Patkova L."/>
            <person name="Nedelnik J."/>
            <person name="Repkova J."/>
        </authorList>
    </citation>
    <scope>NUCLEOTIDE SEQUENCE [LARGE SCALE GENOMIC DNA]</scope>
    <source>
        <strain evidence="3">cv. Tatra</strain>
        <tissue evidence="2">Young leaves</tissue>
    </source>
</reference>
<dbReference type="Proteomes" id="UP000236291">
    <property type="component" value="Unassembled WGS sequence"/>
</dbReference>
<protein>
    <submittedName>
        <fullName evidence="2">Uncharacterized protein</fullName>
    </submittedName>
</protein>
<evidence type="ECO:0000256" key="1">
    <source>
        <dbReference type="SAM" id="MobiDB-lite"/>
    </source>
</evidence>
<accession>A0A2K3LVK8</accession>
<organism evidence="2 3">
    <name type="scientific">Trifolium pratense</name>
    <name type="common">Red clover</name>
    <dbReference type="NCBI Taxonomy" id="57577"/>
    <lineage>
        <taxon>Eukaryota</taxon>
        <taxon>Viridiplantae</taxon>
        <taxon>Streptophyta</taxon>
        <taxon>Embryophyta</taxon>
        <taxon>Tracheophyta</taxon>
        <taxon>Spermatophyta</taxon>
        <taxon>Magnoliopsida</taxon>
        <taxon>eudicotyledons</taxon>
        <taxon>Gunneridae</taxon>
        <taxon>Pentapetalae</taxon>
        <taxon>rosids</taxon>
        <taxon>fabids</taxon>
        <taxon>Fabales</taxon>
        <taxon>Fabaceae</taxon>
        <taxon>Papilionoideae</taxon>
        <taxon>50 kb inversion clade</taxon>
        <taxon>NPAAA clade</taxon>
        <taxon>Hologalegina</taxon>
        <taxon>IRL clade</taxon>
        <taxon>Trifolieae</taxon>
        <taxon>Trifolium</taxon>
    </lineage>
</organism>